<feature type="compositionally biased region" description="Basic and acidic residues" evidence="1">
    <location>
        <begin position="32"/>
        <end position="46"/>
    </location>
</feature>
<protein>
    <submittedName>
        <fullName evidence="2">Uncharacterized protein</fullName>
    </submittedName>
</protein>
<proteinExistence type="predicted"/>
<evidence type="ECO:0000313" key="3">
    <source>
        <dbReference type="Proteomes" id="UP001054837"/>
    </source>
</evidence>
<feature type="region of interest" description="Disordered" evidence="1">
    <location>
        <begin position="21"/>
        <end position="46"/>
    </location>
</feature>
<comment type="caution">
    <text evidence="2">The sequence shown here is derived from an EMBL/GenBank/DDBJ whole genome shotgun (WGS) entry which is preliminary data.</text>
</comment>
<dbReference type="EMBL" id="BPLQ01012806">
    <property type="protein sequence ID" value="GIY67966.1"/>
    <property type="molecule type" value="Genomic_DNA"/>
</dbReference>
<evidence type="ECO:0000313" key="2">
    <source>
        <dbReference type="EMBL" id="GIY67966.1"/>
    </source>
</evidence>
<keyword evidence="3" id="KW-1185">Reference proteome</keyword>
<gene>
    <name evidence="2" type="ORF">CDAR_243661</name>
</gene>
<dbReference type="AlphaFoldDB" id="A0AAV4VDH5"/>
<dbReference type="Proteomes" id="UP001054837">
    <property type="component" value="Unassembled WGS sequence"/>
</dbReference>
<sequence>MAVIELEKGFIRNDTSTVHQNVLPHEGPVRASRGEGGDEGNRWRRERGRPCDTLRILLHWKERRYRPLYDENSNAVVVRKKMQQTIFNEPLAGIESSPGHDPRRTVEPV</sequence>
<reference evidence="2 3" key="1">
    <citation type="submission" date="2021-06" db="EMBL/GenBank/DDBJ databases">
        <title>Caerostris darwini draft genome.</title>
        <authorList>
            <person name="Kono N."/>
            <person name="Arakawa K."/>
        </authorList>
    </citation>
    <scope>NUCLEOTIDE SEQUENCE [LARGE SCALE GENOMIC DNA]</scope>
</reference>
<accession>A0AAV4VDH5</accession>
<feature type="compositionally biased region" description="Basic and acidic residues" evidence="1">
    <location>
        <begin position="98"/>
        <end position="109"/>
    </location>
</feature>
<name>A0AAV4VDH5_9ARAC</name>
<organism evidence="2 3">
    <name type="scientific">Caerostris darwini</name>
    <dbReference type="NCBI Taxonomy" id="1538125"/>
    <lineage>
        <taxon>Eukaryota</taxon>
        <taxon>Metazoa</taxon>
        <taxon>Ecdysozoa</taxon>
        <taxon>Arthropoda</taxon>
        <taxon>Chelicerata</taxon>
        <taxon>Arachnida</taxon>
        <taxon>Araneae</taxon>
        <taxon>Araneomorphae</taxon>
        <taxon>Entelegynae</taxon>
        <taxon>Araneoidea</taxon>
        <taxon>Araneidae</taxon>
        <taxon>Caerostris</taxon>
    </lineage>
</organism>
<feature type="region of interest" description="Disordered" evidence="1">
    <location>
        <begin position="89"/>
        <end position="109"/>
    </location>
</feature>
<evidence type="ECO:0000256" key="1">
    <source>
        <dbReference type="SAM" id="MobiDB-lite"/>
    </source>
</evidence>